<accession>A0A645GI06</accession>
<evidence type="ECO:0000313" key="1">
    <source>
        <dbReference type="EMBL" id="MPN25800.1"/>
    </source>
</evidence>
<sequence>MYKFPELRQSKCLEAFFYEVFDSFYIVVCNRLNLFDLFCIFQRELFIDIPESPYALALYP</sequence>
<proteinExistence type="predicted"/>
<name>A0A645GI06_9ZZZZ</name>
<reference evidence="1" key="1">
    <citation type="submission" date="2019-08" db="EMBL/GenBank/DDBJ databases">
        <authorList>
            <person name="Kucharzyk K."/>
            <person name="Murdoch R.W."/>
            <person name="Higgins S."/>
            <person name="Loffler F."/>
        </authorList>
    </citation>
    <scope>NUCLEOTIDE SEQUENCE</scope>
</reference>
<gene>
    <name evidence="1" type="ORF">SDC9_173216</name>
</gene>
<protein>
    <submittedName>
        <fullName evidence="1">Uncharacterized protein</fullName>
    </submittedName>
</protein>
<organism evidence="1">
    <name type="scientific">bioreactor metagenome</name>
    <dbReference type="NCBI Taxonomy" id="1076179"/>
    <lineage>
        <taxon>unclassified sequences</taxon>
        <taxon>metagenomes</taxon>
        <taxon>ecological metagenomes</taxon>
    </lineage>
</organism>
<dbReference type="EMBL" id="VSSQ01075103">
    <property type="protein sequence ID" value="MPN25800.1"/>
    <property type="molecule type" value="Genomic_DNA"/>
</dbReference>
<dbReference type="AlphaFoldDB" id="A0A645GI06"/>
<comment type="caution">
    <text evidence="1">The sequence shown here is derived from an EMBL/GenBank/DDBJ whole genome shotgun (WGS) entry which is preliminary data.</text>
</comment>